<reference evidence="2 3" key="1">
    <citation type="journal article" date="2015" name="Nature">
        <title>rRNA introns, odd ribosomes, and small enigmatic genomes across a large radiation of phyla.</title>
        <authorList>
            <person name="Brown C.T."/>
            <person name="Hug L.A."/>
            <person name="Thomas B.C."/>
            <person name="Sharon I."/>
            <person name="Castelle C.J."/>
            <person name="Singh A."/>
            <person name="Wilkins M.J."/>
            <person name="Williams K.H."/>
            <person name="Banfield J.F."/>
        </authorList>
    </citation>
    <scope>NUCLEOTIDE SEQUENCE [LARGE SCALE GENOMIC DNA]</scope>
</reference>
<evidence type="ECO:0000313" key="3">
    <source>
        <dbReference type="Proteomes" id="UP000033949"/>
    </source>
</evidence>
<dbReference type="SUPFAM" id="SSF53756">
    <property type="entry name" value="UDP-Glycosyltransferase/glycogen phosphorylase"/>
    <property type="match status" value="1"/>
</dbReference>
<dbReference type="PANTHER" id="PTHR45919:SF1">
    <property type="entry name" value="GDP-MAN:MAN(3)GLCNAC(2)-PP-DOL ALPHA-1,2-MANNOSYLTRANSFERASE"/>
    <property type="match status" value="1"/>
</dbReference>
<proteinExistence type="predicted"/>
<dbReference type="PANTHER" id="PTHR45919">
    <property type="entry name" value="GDP-MAN:MAN(3)GLCNAC(2)-PP-DOL ALPHA-1,2-MANNOSYLTRANSFERASE"/>
    <property type="match status" value="1"/>
</dbReference>
<dbReference type="Pfam" id="PF00534">
    <property type="entry name" value="Glycos_transf_1"/>
    <property type="match status" value="1"/>
</dbReference>
<accession>A0A0G0XG69</accession>
<dbReference type="EMBL" id="LCCC01000030">
    <property type="protein sequence ID" value="KKS23422.1"/>
    <property type="molecule type" value="Genomic_DNA"/>
</dbReference>
<dbReference type="Proteomes" id="UP000033949">
    <property type="component" value="Unassembled WGS sequence"/>
</dbReference>
<dbReference type="GO" id="GO:0004377">
    <property type="term" value="F:GDP-Man:Man(3)GlcNAc(2)-PP-Dol alpha-1,2-mannosyltransferase activity"/>
    <property type="evidence" value="ECO:0007669"/>
    <property type="project" value="InterPro"/>
</dbReference>
<keyword evidence="2" id="KW-0808">Transferase</keyword>
<sequence>MKALVYDPYVDTMGGGERYVLTFSLALIKAGYRVTLAWKDGAVIADAAKRFNLDISSLKIDPQAYHDLSLSAGLLARYFRTRDYDLVFWVSDGSLPYLFGKKNYLHFQVPFKKIGGNPINNLLKTVRINRFIFNSAFTANVINGQLPLISSTILFPPIDTESFKSEKKENVILSVARFDSPSHAKRQDILIRCFERVYKKNKDYKLILAGAVKGEGGKDYLSVLQKAAEKLPVQLVSNPDFNELKKLYAKAKIFWHAAGYGVDEKMEPEKVEHFGITTVEAMAAGCVPVVINKGGQREIIVTDKGYLCGSVEEIASTTLSLINSPEKLKLMSGKAVERSKYFSVKVFEAKVHAIIF</sequence>
<dbReference type="InterPro" id="IPR001296">
    <property type="entry name" value="Glyco_trans_1"/>
</dbReference>
<dbReference type="GO" id="GO:0006487">
    <property type="term" value="P:protein N-linked glycosylation"/>
    <property type="evidence" value="ECO:0007669"/>
    <property type="project" value="TreeGrafter"/>
</dbReference>
<evidence type="ECO:0000259" key="1">
    <source>
        <dbReference type="Pfam" id="PF00534"/>
    </source>
</evidence>
<gene>
    <name evidence="2" type="ORF">UU82_C0030G0009</name>
</gene>
<dbReference type="InterPro" id="IPR038013">
    <property type="entry name" value="ALG11"/>
</dbReference>
<dbReference type="GO" id="GO:0016020">
    <property type="term" value="C:membrane"/>
    <property type="evidence" value="ECO:0007669"/>
    <property type="project" value="TreeGrafter"/>
</dbReference>
<dbReference type="Gene3D" id="3.40.50.2000">
    <property type="entry name" value="Glycogen Phosphorylase B"/>
    <property type="match status" value="1"/>
</dbReference>
<evidence type="ECO:0000313" key="2">
    <source>
        <dbReference type="EMBL" id="KKS23422.1"/>
    </source>
</evidence>
<name>A0A0G0XG69_9BACT</name>
<comment type="caution">
    <text evidence="2">The sequence shown here is derived from an EMBL/GenBank/DDBJ whole genome shotgun (WGS) entry which is preliminary data.</text>
</comment>
<protein>
    <submittedName>
        <fullName evidence="2">Glycosyl transferase</fullName>
    </submittedName>
</protein>
<organism evidence="2 3">
    <name type="scientific">Candidatus Nomurabacteria bacterium GW2011_GWC2_41_8</name>
    <dbReference type="NCBI Taxonomy" id="1618755"/>
    <lineage>
        <taxon>Bacteria</taxon>
        <taxon>Candidatus Nomuraibacteriota</taxon>
    </lineage>
</organism>
<dbReference type="AlphaFoldDB" id="A0A0G0XG69"/>
<feature type="domain" description="Glycosyl transferase family 1" evidence="1">
    <location>
        <begin position="162"/>
        <end position="332"/>
    </location>
</feature>